<dbReference type="OrthoDB" id="101632at2"/>
<dbReference type="AlphaFoldDB" id="A0A161Z6F4"/>
<keyword evidence="2" id="KW-1185">Reference proteome</keyword>
<dbReference type="RefSeq" id="WP_067583139.1">
    <property type="nucleotide sequence ID" value="NZ_JABMCZ010000001.1"/>
</dbReference>
<protein>
    <recommendedName>
        <fullName evidence="3">Integrase</fullName>
    </recommendedName>
</protein>
<accession>A0A161Z6F4</accession>
<evidence type="ECO:0000313" key="1">
    <source>
        <dbReference type="EMBL" id="KZM75554.1"/>
    </source>
</evidence>
<organism evidence="1 2">
    <name type="scientific">Nocardia terpenica</name>
    <dbReference type="NCBI Taxonomy" id="455432"/>
    <lineage>
        <taxon>Bacteria</taxon>
        <taxon>Bacillati</taxon>
        <taxon>Actinomycetota</taxon>
        <taxon>Actinomycetes</taxon>
        <taxon>Mycobacteriales</taxon>
        <taxon>Nocardiaceae</taxon>
        <taxon>Nocardia</taxon>
    </lineage>
</organism>
<dbReference type="STRING" id="455432.AWN90_19450"/>
<reference evidence="1 2" key="1">
    <citation type="submission" date="2016-04" db="EMBL/GenBank/DDBJ databases">
        <authorList>
            <person name="Evans L.H."/>
            <person name="Alamgir A."/>
            <person name="Owens N."/>
            <person name="Weber N.D."/>
            <person name="Virtaneva K."/>
            <person name="Barbian K."/>
            <person name="Babar A."/>
            <person name="Rosenke K."/>
        </authorList>
    </citation>
    <scope>NUCLEOTIDE SEQUENCE [LARGE SCALE GENOMIC DNA]</scope>
    <source>
        <strain evidence="1 2">IFM 0406</strain>
    </source>
</reference>
<gene>
    <name evidence="1" type="ORF">AWN90_19450</name>
</gene>
<comment type="caution">
    <text evidence="1">The sequence shown here is derived from an EMBL/GenBank/DDBJ whole genome shotgun (WGS) entry which is preliminary data.</text>
</comment>
<dbReference type="Proteomes" id="UP000076512">
    <property type="component" value="Unassembled WGS sequence"/>
</dbReference>
<evidence type="ECO:0000313" key="2">
    <source>
        <dbReference type="Proteomes" id="UP000076512"/>
    </source>
</evidence>
<name>A0A161Z6F4_9NOCA</name>
<dbReference type="EMBL" id="LWGR01000003">
    <property type="protein sequence ID" value="KZM75554.1"/>
    <property type="molecule type" value="Genomic_DNA"/>
</dbReference>
<evidence type="ECO:0008006" key="3">
    <source>
        <dbReference type="Google" id="ProtNLM"/>
    </source>
</evidence>
<proteinExistence type="predicted"/>
<sequence>MPAIEGTHQQWVDRGERWYATSTLTPKVRGIFRGAMAKAGRWLVAEHPETTEPGQWTRQTGAAWVGAMDRLNVGDYVQRTVGLSKRSGKPLSPRTKACYPIATRTVFRDMQEWEWIPCPAAGQSSPLLFTQYFTTIRCNE</sequence>